<feature type="transmembrane region" description="Helical" evidence="1">
    <location>
        <begin position="58"/>
        <end position="76"/>
    </location>
</feature>
<dbReference type="AlphaFoldDB" id="A0A7I9V4H2"/>
<protein>
    <submittedName>
        <fullName evidence="2">Uncharacterized protein</fullName>
    </submittedName>
</protein>
<keyword evidence="1" id="KW-0472">Membrane</keyword>
<gene>
    <name evidence="2" type="ORF">nbrc107696_03660</name>
</gene>
<feature type="transmembrane region" description="Helical" evidence="1">
    <location>
        <begin position="83"/>
        <end position="107"/>
    </location>
</feature>
<name>A0A7I9V4H2_9ACTN</name>
<proteinExistence type="predicted"/>
<feature type="transmembrane region" description="Helical" evidence="1">
    <location>
        <begin position="168"/>
        <end position="185"/>
    </location>
</feature>
<dbReference type="Proteomes" id="UP000444960">
    <property type="component" value="Unassembled WGS sequence"/>
</dbReference>
<organism evidence="2 3">
    <name type="scientific">Gordonia spumicola</name>
    <dbReference type="NCBI Taxonomy" id="589161"/>
    <lineage>
        <taxon>Bacteria</taxon>
        <taxon>Bacillati</taxon>
        <taxon>Actinomycetota</taxon>
        <taxon>Actinomycetes</taxon>
        <taxon>Mycobacteriales</taxon>
        <taxon>Gordoniaceae</taxon>
        <taxon>Gordonia</taxon>
    </lineage>
</organism>
<evidence type="ECO:0000313" key="2">
    <source>
        <dbReference type="EMBL" id="GED99919.1"/>
    </source>
</evidence>
<keyword evidence="1" id="KW-0812">Transmembrane</keyword>
<sequence>MEQAVRRSADHRRWWQSEPREDSSAVVGLQSGFAMIALTVVCTSFLALGLVSGGVERTWLYVAMFGAIGVAVGLLLRAPGTPVVRWATVTAVAAEVVAAVAFVWAIVPVDRAAMMPFAGATAVIGALFCFRGRVGSAWVAFAVVTAVLGGAGQLRADGLHYLVEPQSGNLGILVMMTVFAAIVGPRAEQLFALRRQAGRENTAFAVRAIRDHELARLDDRVRPLLQRIADGDPLDPVECRLVESQLRDRIRAPGLDVPVVADAVWEARERAVRVLLLDDRGDRGALARVDAPAGPLAAVRAAAVEALECAGPGDDVTVRLLPDGRRVFATITVASGGAVALREFGIDGAPVRPPRICP</sequence>
<feature type="transmembrane region" description="Helical" evidence="1">
    <location>
        <begin position="33"/>
        <end position="52"/>
    </location>
</feature>
<feature type="transmembrane region" description="Helical" evidence="1">
    <location>
        <begin position="113"/>
        <end position="130"/>
    </location>
</feature>
<dbReference type="EMBL" id="BJOV01000001">
    <property type="protein sequence ID" value="GED99919.1"/>
    <property type="molecule type" value="Genomic_DNA"/>
</dbReference>
<keyword evidence="3" id="KW-1185">Reference proteome</keyword>
<keyword evidence="1" id="KW-1133">Transmembrane helix</keyword>
<evidence type="ECO:0000256" key="1">
    <source>
        <dbReference type="SAM" id="Phobius"/>
    </source>
</evidence>
<evidence type="ECO:0000313" key="3">
    <source>
        <dbReference type="Proteomes" id="UP000444960"/>
    </source>
</evidence>
<reference evidence="3" key="1">
    <citation type="submission" date="2019-06" db="EMBL/GenBank/DDBJ databases">
        <title>Gordonia isolated from sludge of a wastewater treatment plant.</title>
        <authorList>
            <person name="Tamura T."/>
            <person name="Aoyama K."/>
            <person name="Kang Y."/>
            <person name="Saito S."/>
            <person name="Akiyama N."/>
            <person name="Yazawa K."/>
            <person name="Gonoi T."/>
            <person name="Mikami Y."/>
        </authorList>
    </citation>
    <scope>NUCLEOTIDE SEQUENCE [LARGE SCALE GENOMIC DNA]</scope>
    <source>
        <strain evidence="3">NBRC 107696</strain>
    </source>
</reference>
<feature type="transmembrane region" description="Helical" evidence="1">
    <location>
        <begin position="137"/>
        <end position="156"/>
    </location>
</feature>
<comment type="caution">
    <text evidence="2">The sequence shown here is derived from an EMBL/GenBank/DDBJ whole genome shotgun (WGS) entry which is preliminary data.</text>
</comment>
<accession>A0A7I9V4H2</accession>